<dbReference type="Gene3D" id="3.30.70.270">
    <property type="match status" value="1"/>
</dbReference>
<comment type="cofactor">
    <cofactor evidence="1">
        <name>Mg(2+)</name>
        <dbReference type="ChEBI" id="CHEBI:18420"/>
    </cofactor>
</comment>
<dbReference type="Pfam" id="PF00990">
    <property type="entry name" value="GGDEF"/>
    <property type="match status" value="1"/>
</dbReference>
<dbReference type="OrthoDB" id="9812260at2"/>
<dbReference type="InterPro" id="IPR029787">
    <property type="entry name" value="Nucleotide_cyclase"/>
</dbReference>
<evidence type="ECO:0000256" key="3">
    <source>
        <dbReference type="ARBA" id="ARBA00034247"/>
    </source>
</evidence>
<proteinExistence type="predicted"/>
<dbReference type="InterPro" id="IPR000160">
    <property type="entry name" value="GGDEF_dom"/>
</dbReference>
<accession>A0A1A8T5A0</accession>
<dbReference type="SUPFAM" id="SSF55073">
    <property type="entry name" value="Nucleotide cyclase"/>
    <property type="match status" value="1"/>
</dbReference>
<dbReference type="FunFam" id="3.30.70.270:FF:000001">
    <property type="entry name" value="Diguanylate cyclase domain protein"/>
    <property type="match status" value="1"/>
</dbReference>
<evidence type="ECO:0000256" key="2">
    <source>
        <dbReference type="ARBA" id="ARBA00012528"/>
    </source>
</evidence>
<dbReference type="PANTHER" id="PTHR45138">
    <property type="entry name" value="REGULATORY COMPONENTS OF SENSORY TRANSDUCTION SYSTEM"/>
    <property type="match status" value="1"/>
</dbReference>
<comment type="catalytic activity">
    <reaction evidence="3">
        <text>2 GTP = 3',3'-c-di-GMP + 2 diphosphate</text>
        <dbReference type="Rhea" id="RHEA:24898"/>
        <dbReference type="ChEBI" id="CHEBI:33019"/>
        <dbReference type="ChEBI" id="CHEBI:37565"/>
        <dbReference type="ChEBI" id="CHEBI:58805"/>
        <dbReference type="EC" id="2.7.7.65"/>
    </reaction>
</comment>
<dbReference type="CDD" id="cd01949">
    <property type="entry name" value="GGDEF"/>
    <property type="match status" value="1"/>
</dbReference>
<gene>
    <name evidence="6" type="primary">pleD_1</name>
    <name evidence="6" type="ORF">MSP8886_00696</name>
</gene>
<sequence length="263" mass="30568">MKINFSELEKEIQTILNTPQYNDHPASRALRQLWEVNQEQWNRMDRLTRLSDSYQDMMMRREKSLSERFDKHLRQLEKITRISDRYQRNLRQLNLELERTSLIDPLTELPNRRFIMKRLSYAVEHRDDALSEGLVVAMIDIDYFKKVNDQFGHQVGDDVLVSLGKLMNDIIHHYGSLGRWGGEEFLVILPQHSQEKAIALMEKVRDGVASYHLSIDHKSVSTSISVGISCFRAEDSMDTLLSRADDALYLAKSKGRNCLIVGS</sequence>
<dbReference type="PANTHER" id="PTHR45138:SF9">
    <property type="entry name" value="DIGUANYLATE CYCLASE DGCM-RELATED"/>
    <property type="match status" value="1"/>
</dbReference>
<evidence type="ECO:0000256" key="1">
    <source>
        <dbReference type="ARBA" id="ARBA00001946"/>
    </source>
</evidence>
<evidence type="ECO:0000256" key="4">
    <source>
        <dbReference type="SAM" id="Coils"/>
    </source>
</evidence>
<reference evidence="6 7" key="1">
    <citation type="submission" date="2016-06" db="EMBL/GenBank/DDBJ databases">
        <authorList>
            <person name="Kjaerup R.B."/>
            <person name="Dalgaard T.S."/>
            <person name="Juul-Madsen H.R."/>
        </authorList>
    </citation>
    <scope>NUCLEOTIDE SEQUENCE [LARGE SCALE GENOMIC DNA]</scope>
    <source>
        <strain evidence="6 7">CECT 8886</strain>
    </source>
</reference>
<dbReference type="NCBIfam" id="TIGR00254">
    <property type="entry name" value="GGDEF"/>
    <property type="match status" value="1"/>
</dbReference>
<dbReference type="InterPro" id="IPR050469">
    <property type="entry name" value="Diguanylate_Cyclase"/>
</dbReference>
<organism evidence="6 7">
    <name type="scientific">Marinomonas spartinae</name>
    <dbReference type="NCBI Taxonomy" id="1792290"/>
    <lineage>
        <taxon>Bacteria</taxon>
        <taxon>Pseudomonadati</taxon>
        <taxon>Pseudomonadota</taxon>
        <taxon>Gammaproteobacteria</taxon>
        <taxon>Oceanospirillales</taxon>
        <taxon>Oceanospirillaceae</taxon>
        <taxon>Marinomonas</taxon>
    </lineage>
</organism>
<evidence type="ECO:0000259" key="5">
    <source>
        <dbReference type="PROSITE" id="PS50887"/>
    </source>
</evidence>
<evidence type="ECO:0000313" key="7">
    <source>
        <dbReference type="Proteomes" id="UP000092544"/>
    </source>
</evidence>
<feature type="coiled-coil region" evidence="4">
    <location>
        <begin position="76"/>
        <end position="103"/>
    </location>
</feature>
<dbReference type="InterPro" id="IPR043128">
    <property type="entry name" value="Rev_trsase/Diguanyl_cyclase"/>
</dbReference>
<dbReference type="RefSeq" id="WP_067012676.1">
    <property type="nucleotide sequence ID" value="NZ_FLOB01000001.1"/>
</dbReference>
<feature type="domain" description="GGDEF" evidence="5">
    <location>
        <begin position="132"/>
        <end position="263"/>
    </location>
</feature>
<protein>
    <recommendedName>
        <fullName evidence="2">diguanylate cyclase</fullName>
        <ecNumber evidence="2">2.7.7.65</ecNumber>
    </recommendedName>
</protein>
<keyword evidence="7" id="KW-1185">Reference proteome</keyword>
<dbReference type="PROSITE" id="PS50887">
    <property type="entry name" value="GGDEF"/>
    <property type="match status" value="1"/>
</dbReference>
<dbReference type="Proteomes" id="UP000092544">
    <property type="component" value="Unassembled WGS sequence"/>
</dbReference>
<evidence type="ECO:0000313" key="6">
    <source>
        <dbReference type="EMBL" id="SBS26757.1"/>
    </source>
</evidence>
<dbReference type="GO" id="GO:0052621">
    <property type="term" value="F:diguanylate cyclase activity"/>
    <property type="evidence" value="ECO:0007669"/>
    <property type="project" value="UniProtKB-EC"/>
</dbReference>
<dbReference type="AlphaFoldDB" id="A0A1A8T5A0"/>
<dbReference type="STRING" id="1792290.MSP8886_00696"/>
<keyword evidence="4" id="KW-0175">Coiled coil</keyword>
<name>A0A1A8T5A0_9GAMM</name>
<dbReference type="SMART" id="SM00267">
    <property type="entry name" value="GGDEF"/>
    <property type="match status" value="1"/>
</dbReference>
<dbReference type="EC" id="2.7.7.65" evidence="2"/>
<dbReference type="EMBL" id="FLOB01000001">
    <property type="protein sequence ID" value="SBS26757.1"/>
    <property type="molecule type" value="Genomic_DNA"/>
</dbReference>